<reference evidence="5" key="2">
    <citation type="journal article" date="2023" name="IMA Fungus">
        <title>Comparative genomic study of the Penicillium genus elucidates a diverse pangenome and 15 lateral gene transfer events.</title>
        <authorList>
            <person name="Petersen C."/>
            <person name="Sorensen T."/>
            <person name="Nielsen M.R."/>
            <person name="Sondergaard T.E."/>
            <person name="Sorensen J.L."/>
            <person name="Fitzpatrick D.A."/>
            <person name="Frisvad J.C."/>
            <person name="Nielsen K.L."/>
        </authorList>
    </citation>
    <scope>NUCLEOTIDE SEQUENCE</scope>
    <source>
        <strain evidence="5">IBT 21472</strain>
    </source>
</reference>
<dbReference type="InterPro" id="IPR045229">
    <property type="entry name" value="TPP_enz"/>
</dbReference>
<dbReference type="PANTHER" id="PTHR18968:SF13">
    <property type="entry name" value="ACETOLACTATE SYNTHASE CATALYTIC SUBUNIT, MITOCHONDRIAL"/>
    <property type="match status" value="1"/>
</dbReference>
<dbReference type="GO" id="GO:0009097">
    <property type="term" value="P:isoleucine biosynthetic process"/>
    <property type="evidence" value="ECO:0007669"/>
    <property type="project" value="TreeGrafter"/>
</dbReference>
<dbReference type="GO" id="GO:0030976">
    <property type="term" value="F:thiamine pyrophosphate binding"/>
    <property type="evidence" value="ECO:0007669"/>
    <property type="project" value="InterPro"/>
</dbReference>
<dbReference type="AlphaFoldDB" id="A0A9W9Q363"/>
<name>A0A9W9Q363_9EURO</name>
<accession>A0A9W9Q363</accession>
<evidence type="ECO:0000256" key="2">
    <source>
        <dbReference type="ARBA" id="ARBA00007812"/>
    </source>
</evidence>
<comment type="cofactor">
    <cofactor evidence="1">
        <name>thiamine diphosphate</name>
        <dbReference type="ChEBI" id="CHEBI:58937"/>
    </cofactor>
</comment>
<dbReference type="PROSITE" id="PS00187">
    <property type="entry name" value="TPP_ENZYMES"/>
    <property type="match status" value="1"/>
</dbReference>
<keyword evidence="3" id="KW-0786">Thiamine pyrophosphate</keyword>
<organism evidence="5 6">
    <name type="scientific">Penicillium atrosanguineum</name>
    <dbReference type="NCBI Taxonomy" id="1132637"/>
    <lineage>
        <taxon>Eukaryota</taxon>
        <taxon>Fungi</taxon>
        <taxon>Dikarya</taxon>
        <taxon>Ascomycota</taxon>
        <taxon>Pezizomycotina</taxon>
        <taxon>Eurotiomycetes</taxon>
        <taxon>Eurotiomycetidae</taxon>
        <taxon>Eurotiales</taxon>
        <taxon>Aspergillaceae</taxon>
        <taxon>Penicillium</taxon>
    </lineage>
</organism>
<dbReference type="GO" id="GO:0000287">
    <property type="term" value="F:magnesium ion binding"/>
    <property type="evidence" value="ECO:0007669"/>
    <property type="project" value="InterPro"/>
</dbReference>
<dbReference type="SUPFAM" id="SSF52518">
    <property type="entry name" value="Thiamin diphosphate-binding fold (THDP-binding)"/>
    <property type="match status" value="1"/>
</dbReference>
<dbReference type="InterPro" id="IPR029061">
    <property type="entry name" value="THDP-binding"/>
</dbReference>
<dbReference type="GO" id="GO:0003984">
    <property type="term" value="F:acetolactate synthase activity"/>
    <property type="evidence" value="ECO:0007669"/>
    <property type="project" value="TreeGrafter"/>
</dbReference>
<gene>
    <name evidence="5" type="ORF">N7476_002164</name>
</gene>
<dbReference type="Pfam" id="PF02775">
    <property type="entry name" value="TPP_enzyme_C"/>
    <property type="match status" value="1"/>
</dbReference>
<reference evidence="5" key="1">
    <citation type="submission" date="2022-12" db="EMBL/GenBank/DDBJ databases">
        <authorList>
            <person name="Petersen C."/>
        </authorList>
    </citation>
    <scope>NUCLEOTIDE SEQUENCE</scope>
    <source>
        <strain evidence="5">IBT 21472</strain>
    </source>
</reference>
<keyword evidence="6" id="KW-1185">Reference proteome</keyword>
<protein>
    <submittedName>
        <fullName evidence="5">Acetolactate synthase mitochondrial variant 2</fullName>
    </submittedName>
</protein>
<comment type="caution">
    <text evidence="5">The sequence shown here is derived from an EMBL/GenBank/DDBJ whole genome shotgun (WGS) entry which is preliminary data.</text>
</comment>
<dbReference type="InterPro" id="IPR011766">
    <property type="entry name" value="TPP_enzyme_TPP-bd"/>
</dbReference>
<evidence type="ECO:0000259" key="4">
    <source>
        <dbReference type="Pfam" id="PF02775"/>
    </source>
</evidence>
<evidence type="ECO:0000256" key="3">
    <source>
        <dbReference type="ARBA" id="ARBA00023052"/>
    </source>
</evidence>
<evidence type="ECO:0000313" key="6">
    <source>
        <dbReference type="Proteomes" id="UP001147746"/>
    </source>
</evidence>
<dbReference type="PANTHER" id="PTHR18968">
    <property type="entry name" value="THIAMINE PYROPHOSPHATE ENZYMES"/>
    <property type="match status" value="1"/>
</dbReference>
<evidence type="ECO:0000313" key="5">
    <source>
        <dbReference type="EMBL" id="KAJ5323564.1"/>
    </source>
</evidence>
<dbReference type="GO" id="GO:0050660">
    <property type="term" value="F:flavin adenine dinucleotide binding"/>
    <property type="evidence" value="ECO:0007669"/>
    <property type="project" value="TreeGrafter"/>
</dbReference>
<dbReference type="GO" id="GO:0009099">
    <property type="term" value="P:L-valine biosynthetic process"/>
    <property type="evidence" value="ECO:0007669"/>
    <property type="project" value="TreeGrafter"/>
</dbReference>
<sequence>MWVAQHYKFTPSRRLIASGGAGTMGFGLPAAIGAKLAYPESLVIDIDGDASFNMTLAELSTAVQYNLGVKVLLLNNGEQGMITQLQNMFYKKRYCHATQKNPDYVALAVAMGVAAQQLSDYTQIDEKLQWLLDTEGPALLDVIIEPNMPLWPMVIPGASLDEMFLSDKVQMTDDKK</sequence>
<feature type="domain" description="Thiamine pyrophosphate enzyme TPP-binding" evidence="4">
    <location>
        <begin position="1"/>
        <end position="142"/>
    </location>
</feature>
<dbReference type="Proteomes" id="UP001147746">
    <property type="component" value="Unassembled WGS sequence"/>
</dbReference>
<comment type="similarity">
    <text evidence="2">Belongs to the TPP enzyme family.</text>
</comment>
<dbReference type="Gene3D" id="3.40.50.970">
    <property type="match status" value="1"/>
</dbReference>
<evidence type="ECO:0000256" key="1">
    <source>
        <dbReference type="ARBA" id="ARBA00001964"/>
    </source>
</evidence>
<dbReference type="GO" id="GO:0005948">
    <property type="term" value="C:acetolactate synthase complex"/>
    <property type="evidence" value="ECO:0007669"/>
    <property type="project" value="TreeGrafter"/>
</dbReference>
<dbReference type="EMBL" id="JAPZBO010000002">
    <property type="protein sequence ID" value="KAJ5323564.1"/>
    <property type="molecule type" value="Genomic_DNA"/>
</dbReference>
<dbReference type="GO" id="GO:0005739">
    <property type="term" value="C:mitochondrion"/>
    <property type="evidence" value="ECO:0007669"/>
    <property type="project" value="TreeGrafter"/>
</dbReference>
<dbReference type="InterPro" id="IPR000399">
    <property type="entry name" value="TPP-bd_CS"/>
</dbReference>
<proteinExistence type="inferred from homology"/>